<dbReference type="InterPro" id="IPR039424">
    <property type="entry name" value="SBP_5"/>
</dbReference>
<dbReference type="InterPro" id="IPR000914">
    <property type="entry name" value="SBP_5_dom"/>
</dbReference>
<evidence type="ECO:0000256" key="4">
    <source>
        <dbReference type="SAM" id="MobiDB-lite"/>
    </source>
</evidence>
<accession>A0ABV1D6R3</accession>
<evidence type="ECO:0000256" key="1">
    <source>
        <dbReference type="ARBA" id="ARBA00005695"/>
    </source>
</evidence>
<evidence type="ECO:0000256" key="3">
    <source>
        <dbReference type="ARBA" id="ARBA00022729"/>
    </source>
</evidence>
<dbReference type="InterPro" id="IPR030678">
    <property type="entry name" value="Peptide/Ni-bd"/>
</dbReference>
<feature type="compositionally biased region" description="Low complexity" evidence="4">
    <location>
        <begin position="47"/>
        <end position="65"/>
    </location>
</feature>
<feature type="region of interest" description="Disordered" evidence="4">
    <location>
        <begin position="32"/>
        <end position="79"/>
    </location>
</feature>
<reference evidence="7 8" key="1">
    <citation type="submission" date="2024-03" db="EMBL/GenBank/DDBJ databases">
        <title>Human intestinal bacterial collection.</title>
        <authorList>
            <person name="Pauvert C."/>
            <person name="Hitch T.C.A."/>
            <person name="Clavel T."/>
        </authorList>
    </citation>
    <scope>NUCLEOTIDE SEQUENCE [LARGE SCALE GENOMIC DNA]</scope>
    <source>
        <strain evidence="7 8">CLA-SR-H021</strain>
    </source>
</reference>
<sequence>MQKKWGKYMAKRVAAMTLAAAMAVSLAGCGGGNPGSPGGSASGTGGTAAQAGAAPTETPAASSEAPKADSSRKTTADSDGRYGKVTVALSSDPQDLAPYTWAGDQSKQYIYYNIYEALFDFRGGGYIPILAKEYQDVDETHTRVTLHDNIYDAAGNHITAQDVVFSTGLLVDSGNAVKYDIFDSVKAIDDYTLEYTWTGPVVQVGALEWPWCRTMVVSQKSYEEIGGFADKPIGTGPYVVSEYVSGAHLTLKANDKYWQTAELRDSNHKANVETIEYDIIAEASQHVIALSTDQIQYSQAVPAENLKDFSEGGQYADRYGVYVTQGSELYTLIPNCSENNLMSDVNLRKAIFYALDNQAIAAATGTSIAARAFGTPFFEDYYPAWESTETYMNTYDLQKAKEYLEQSGYNGETLRLEGFNREDIKSIMTMIQALLLQAGINVEINAKESALVQSDVNNPDAWDILLWNPGGGTQVGEWNRPINYNEFGTGFNMAFLHDDELQELFMTANTVDGHNEENMTRVHDYIVENAYYHALCMPQMNAVYSKDFATLVYRESEFLLPGACDYYLD</sequence>
<dbReference type="RefSeq" id="WP_040379774.1">
    <property type="nucleotide sequence ID" value="NZ_JBBMFM010000050.1"/>
</dbReference>
<dbReference type="CDD" id="cd00995">
    <property type="entry name" value="PBP2_NikA_DppA_OppA_like"/>
    <property type="match status" value="1"/>
</dbReference>
<dbReference type="SUPFAM" id="SSF53850">
    <property type="entry name" value="Periplasmic binding protein-like II"/>
    <property type="match status" value="1"/>
</dbReference>
<feature type="chain" id="PRO_5045924279" evidence="5">
    <location>
        <begin position="28"/>
        <end position="569"/>
    </location>
</feature>
<evidence type="ECO:0000313" key="8">
    <source>
        <dbReference type="Proteomes" id="UP001454086"/>
    </source>
</evidence>
<dbReference type="PANTHER" id="PTHR30290:SF9">
    <property type="entry name" value="OLIGOPEPTIDE-BINDING PROTEIN APPA"/>
    <property type="match status" value="1"/>
</dbReference>
<evidence type="ECO:0000313" key="7">
    <source>
        <dbReference type="EMBL" id="MEQ2426097.1"/>
    </source>
</evidence>
<evidence type="ECO:0000256" key="2">
    <source>
        <dbReference type="ARBA" id="ARBA00022448"/>
    </source>
</evidence>
<dbReference type="PROSITE" id="PS51257">
    <property type="entry name" value="PROKAR_LIPOPROTEIN"/>
    <property type="match status" value="1"/>
</dbReference>
<dbReference type="Gene3D" id="3.10.105.10">
    <property type="entry name" value="Dipeptide-binding Protein, Domain 3"/>
    <property type="match status" value="1"/>
</dbReference>
<feature type="compositionally biased region" description="Gly residues" evidence="4">
    <location>
        <begin position="32"/>
        <end position="46"/>
    </location>
</feature>
<feature type="signal peptide" evidence="5">
    <location>
        <begin position="1"/>
        <end position="27"/>
    </location>
</feature>
<dbReference type="PIRSF" id="PIRSF002741">
    <property type="entry name" value="MppA"/>
    <property type="match status" value="1"/>
</dbReference>
<proteinExistence type="inferred from homology"/>
<evidence type="ECO:0000259" key="6">
    <source>
        <dbReference type="Pfam" id="PF00496"/>
    </source>
</evidence>
<dbReference type="Proteomes" id="UP001454086">
    <property type="component" value="Unassembled WGS sequence"/>
</dbReference>
<dbReference type="Gene3D" id="3.40.190.10">
    <property type="entry name" value="Periplasmic binding protein-like II"/>
    <property type="match status" value="1"/>
</dbReference>
<keyword evidence="2" id="KW-0813">Transport</keyword>
<keyword evidence="3 5" id="KW-0732">Signal</keyword>
<comment type="caution">
    <text evidence="7">The sequence shown here is derived from an EMBL/GenBank/DDBJ whole genome shotgun (WGS) entry which is preliminary data.</text>
</comment>
<keyword evidence="8" id="KW-1185">Reference proteome</keyword>
<evidence type="ECO:0000256" key="5">
    <source>
        <dbReference type="SAM" id="SignalP"/>
    </source>
</evidence>
<organism evidence="7 8">
    <name type="scientific">Enterocloster hominis</name>
    <name type="common">ex Hitch et al. 2024</name>
    <dbReference type="NCBI Taxonomy" id="1917870"/>
    <lineage>
        <taxon>Bacteria</taxon>
        <taxon>Bacillati</taxon>
        <taxon>Bacillota</taxon>
        <taxon>Clostridia</taxon>
        <taxon>Lachnospirales</taxon>
        <taxon>Lachnospiraceae</taxon>
        <taxon>Enterocloster</taxon>
    </lineage>
</organism>
<feature type="compositionally biased region" description="Basic and acidic residues" evidence="4">
    <location>
        <begin position="66"/>
        <end position="79"/>
    </location>
</feature>
<dbReference type="PANTHER" id="PTHR30290">
    <property type="entry name" value="PERIPLASMIC BINDING COMPONENT OF ABC TRANSPORTER"/>
    <property type="match status" value="1"/>
</dbReference>
<name>A0ABV1D6R3_9FIRM</name>
<dbReference type="Pfam" id="PF00496">
    <property type="entry name" value="SBP_bac_5"/>
    <property type="match status" value="1"/>
</dbReference>
<feature type="domain" description="Solute-binding protein family 5" evidence="6">
    <location>
        <begin position="126"/>
        <end position="473"/>
    </location>
</feature>
<dbReference type="EMBL" id="JBBMFM010000050">
    <property type="protein sequence ID" value="MEQ2426097.1"/>
    <property type="molecule type" value="Genomic_DNA"/>
</dbReference>
<gene>
    <name evidence="7" type="ORF">WMQ36_14065</name>
</gene>
<protein>
    <submittedName>
        <fullName evidence="7">ABC transporter substrate-binding protein</fullName>
    </submittedName>
</protein>
<comment type="similarity">
    <text evidence="1">Belongs to the bacterial solute-binding protein 5 family.</text>
</comment>